<dbReference type="EMBL" id="JAGYPE020000031">
    <property type="protein sequence ID" value="MCH6267137.1"/>
    <property type="molecule type" value="Genomic_DNA"/>
</dbReference>
<proteinExistence type="predicted"/>
<organism evidence="1 2">
    <name type="scientific">Neobacillus citreus</name>
    <dbReference type="NCBI Taxonomy" id="2833578"/>
    <lineage>
        <taxon>Bacteria</taxon>
        <taxon>Bacillati</taxon>
        <taxon>Bacillota</taxon>
        <taxon>Bacilli</taxon>
        <taxon>Bacillales</taxon>
        <taxon>Bacillaceae</taxon>
        <taxon>Neobacillus</taxon>
    </lineage>
</organism>
<protein>
    <submittedName>
        <fullName evidence="1">SMI1/KNR4 family protein</fullName>
    </submittedName>
</protein>
<accession>A0A9J6MRI5</accession>
<reference evidence="1 2" key="1">
    <citation type="submission" date="2022-03" db="EMBL/GenBank/DDBJ databases">
        <title>Novel Bacillus species.</title>
        <authorList>
            <person name="Liu G."/>
        </authorList>
    </citation>
    <scope>NUCLEOTIDE SEQUENCE [LARGE SCALE GENOMIC DNA]</scope>
    <source>
        <strain evidence="1 2">FJAT-50051</strain>
    </source>
</reference>
<dbReference type="RefSeq" id="WP_241113905.1">
    <property type="nucleotide sequence ID" value="NZ_JAGYPE020000031.1"/>
</dbReference>
<comment type="caution">
    <text evidence="1">The sequence shown here is derived from an EMBL/GenBank/DDBJ whole genome shotgun (WGS) entry which is preliminary data.</text>
</comment>
<evidence type="ECO:0000313" key="1">
    <source>
        <dbReference type="EMBL" id="MCH6267137.1"/>
    </source>
</evidence>
<dbReference type="AlphaFoldDB" id="A0A9J6MRI5"/>
<sequence length="83" mass="10007">MSCYKVDSPFVEDGAGNLLYFDYRMNENQPSIVFQHHERAISKDDLNEWDLKERPLEEWFNDSLIPVVDSFERLLEMMYPSEW</sequence>
<keyword evidence="2" id="KW-1185">Reference proteome</keyword>
<gene>
    <name evidence="1" type="ORF">KHB02_016555</name>
</gene>
<dbReference type="Proteomes" id="UP000677265">
    <property type="component" value="Unassembled WGS sequence"/>
</dbReference>
<evidence type="ECO:0000313" key="2">
    <source>
        <dbReference type="Proteomes" id="UP000677265"/>
    </source>
</evidence>
<name>A0A9J6MRI5_9BACI</name>